<dbReference type="EMBL" id="CP018839">
    <property type="protein sequence ID" value="APR03218.1"/>
    <property type="molecule type" value="Genomic_DNA"/>
</dbReference>
<dbReference type="PANTHER" id="PTHR30346:SF0">
    <property type="entry name" value="HCA OPERON TRANSCRIPTIONAL ACTIVATOR HCAR"/>
    <property type="match status" value="1"/>
</dbReference>
<comment type="similarity">
    <text evidence="1">Belongs to the LysR transcriptional regulatory family.</text>
</comment>
<evidence type="ECO:0000256" key="2">
    <source>
        <dbReference type="ARBA" id="ARBA00023015"/>
    </source>
</evidence>
<keyword evidence="4" id="KW-0804">Transcription</keyword>
<dbReference type="KEGG" id="tcl:Tchl_0345"/>
<keyword evidence="2" id="KW-0805">Transcription regulation</keyword>
<evidence type="ECO:0000256" key="4">
    <source>
        <dbReference type="ARBA" id="ARBA00023163"/>
    </source>
</evidence>
<dbReference type="Pfam" id="PF03466">
    <property type="entry name" value="LysR_substrate"/>
    <property type="match status" value="1"/>
</dbReference>
<dbReference type="GO" id="GO:0003677">
    <property type="term" value="F:DNA binding"/>
    <property type="evidence" value="ECO:0007669"/>
    <property type="project" value="UniProtKB-KW"/>
</dbReference>
<evidence type="ECO:0000259" key="5">
    <source>
        <dbReference type="Pfam" id="PF03466"/>
    </source>
</evidence>
<evidence type="ECO:0000313" key="6">
    <source>
        <dbReference type="EMBL" id="APR03218.1"/>
    </source>
</evidence>
<organism evidence="6 7">
    <name type="scientific">Thauera chlorobenzoica</name>
    <dbReference type="NCBI Taxonomy" id="96773"/>
    <lineage>
        <taxon>Bacteria</taxon>
        <taxon>Pseudomonadati</taxon>
        <taxon>Pseudomonadota</taxon>
        <taxon>Betaproteobacteria</taxon>
        <taxon>Rhodocyclales</taxon>
        <taxon>Zoogloeaceae</taxon>
        <taxon>Thauera</taxon>
    </lineage>
</organism>
<keyword evidence="3" id="KW-0238">DNA-binding</keyword>
<dbReference type="InterPro" id="IPR005119">
    <property type="entry name" value="LysR_subst-bd"/>
</dbReference>
<dbReference type="OrthoDB" id="9178873at2"/>
<sequence>MSASKPATVIKLAVTEGVPSASLAKLLAWQRAEEPQTPVEPLLVSAGESLSGLQDGRYDLGISLQENVPLPLHGLPLWRANLAVALPPQSPLASHKPIALDELIDVSLLRWQGEPCAALDERISMARRRFSIQVVTSFEMMVMMVVAGLGVGISTHSRITQAQAWGICLRPLADGPYEVVAHLLRPTGHLHPTTERFVQRVLRVAVNV</sequence>
<dbReference type="Gene3D" id="3.40.190.290">
    <property type="match status" value="1"/>
</dbReference>
<dbReference type="GO" id="GO:0032993">
    <property type="term" value="C:protein-DNA complex"/>
    <property type="evidence" value="ECO:0007669"/>
    <property type="project" value="TreeGrafter"/>
</dbReference>
<protein>
    <submittedName>
        <fullName evidence="6">LysR family transcriptional regulator</fullName>
    </submittedName>
</protein>
<reference evidence="6 7" key="1">
    <citation type="submission" date="2016-12" db="EMBL/GenBank/DDBJ databases">
        <title>Complete genome sequence of Thauera chlorobenzoica, a Betaproteobacterium degrading haloaromatics anaerobically to CO2 and halides.</title>
        <authorList>
            <person name="Goris T."/>
            <person name="Mergelsberg M."/>
            <person name="Boll M."/>
        </authorList>
    </citation>
    <scope>NUCLEOTIDE SEQUENCE [LARGE SCALE GENOMIC DNA]</scope>
    <source>
        <strain evidence="6 7">3CB1</strain>
    </source>
</reference>
<dbReference type="SUPFAM" id="SSF53850">
    <property type="entry name" value="Periplasmic binding protein-like II"/>
    <property type="match status" value="1"/>
</dbReference>
<keyword evidence="7" id="KW-1185">Reference proteome</keyword>
<dbReference type="PANTHER" id="PTHR30346">
    <property type="entry name" value="TRANSCRIPTIONAL DUAL REGULATOR HCAR-RELATED"/>
    <property type="match status" value="1"/>
</dbReference>
<name>A0A1H5WBZ1_9RHOO</name>
<accession>A0A1H5WBZ1</accession>
<evidence type="ECO:0000256" key="1">
    <source>
        <dbReference type="ARBA" id="ARBA00009437"/>
    </source>
</evidence>
<gene>
    <name evidence="6" type="ORF">Tchl_0345</name>
</gene>
<evidence type="ECO:0000256" key="3">
    <source>
        <dbReference type="ARBA" id="ARBA00023125"/>
    </source>
</evidence>
<dbReference type="GO" id="GO:0003700">
    <property type="term" value="F:DNA-binding transcription factor activity"/>
    <property type="evidence" value="ECO:0007669"/>
    <property type="project" value="TreeGrafter"/>
</dbReference>
<proteinExistence type="inferred from homology"/>
<dbReference type="RefSeq" id="WP_075146863.1">
    <property type="nucleotide sequence ID" value="NZ_CP018839.1"/>
</dbReference>
<dbReference type="AlphaFoldDB" id="A0A1H5WBZ1"/>
<dbReference type="Proteomes" id="UP000185739">
    <property type="component" value="Chromosome"/>
</dbReference>
<feature type="domain" description="LysR substrate-binding" evidence="5">
    <location>
        <begin position="6"/>
        <end position="203"/>
    </location>
</feature>
<evidence type="ECO:0000313" key="7">
    <source>
        <dbReference type="Proteomes" id="UP000185739"/>
    </source>
</evidence>
<dbReference type="STRING" id="96773.Tchl_0345"/>